<proteinExistence type="predicted"/>
<dbReference type="EMBL" id="FOOK01000010">
    <property type="protein sequence ID" value="SFF96641.1"/>
    <property type="molecule type" value="Genomic_DNA"/>
</dbReference>
<accession>A0A1I2N5F5</accession>
<evidence type="ECO:0000313" key="3">
    <source>
        <dbReference type="Proteomes" id="UP000198661"/>
    </source>
</evidence>
<protein>
    <submittedName>
        <fullName evidence="2">Uncharacterized protein</fullName>
    </submittedName>
</protein>
<sequence>MLQHSRFRSHPHAIWEMSLHARAAAKNHRMKVARGAPTLHATGLPVGHILQCTGEGKKPRRHSGNMGHAGPISQAGAAGNQTALPGSRPVLAFPEKWKEHSAARKAPKPRRSARHSLRVM</sequence>
<evidence type="ECO:0000313" key="2">
    <source>
        <dbReference type="EMBL" id="SFF96641.1"/>
    </source>
</evidence>
<name>A0A1I2N5F5_9BACL</name>
<organism evidence="2 3">
    <name type="scientific">Planifilum fulgidum</name>
    <dbReference type="NCBI Taxonomy" id="201973"/>
    <lineage>
        <taxon>Bacteria</taxon>
        <taxon>Bacillati</taxon>
        <taxon>Bacillota</taxon>
        <taxon>Bacilli</taxon>
        <taxon>Bacillales</taxon>
        <taxon>Thermoactinomycetaceae</taxon>
        <taxon>Planifilum</taxon>
    </lineage>
</organism>
<keyword evidence="3" id="KW-1185">Reference proteome</keyword>
<reference evidence="2 3" key="1">
    <citation type="submission" date="2016-10" db="EMBL/GenBank/DDBJ databases">
        <authorList>
            <person name="de Groot N.N."/>
        </authorList>
    </citation>
    <scope>NUCLEOTIDE SEQUENCE [LARGE SCALE GENOMIC DNA]</scope>
    <source>
        <strain evidence="2 3">DSM 44945</strain>
    </source>
</reference>
<evidence type="ECO:0000256" key="1">
    <source>
        <dbReference type="SAM" id="MobiDB-lite"/>
    </source>
</evidence>
<gene>
    <name evidence="2" type="ORF">SAMN04488025_11063</name>
</gene>
<feature type="region of interest" description="Disordered" evidence="1">
    <location>
        <begin position="38"/>
        <end position="120"/>
    </location>
</feature>
<feature type="compositionally biased region" description="Basic residues" evidence="1">
    <location>
        <begin position="103"/>
        <end position="120"/>
    </location>
</feature>
<dbReference type="AlphaFoldDB" id="A0A1I2N5F5"/>
<dbReference type="Proteomes" id="UP000198661">
    <property type="component" value="Unassembled WGS sequence"/>
</dbReference>